<dbReference type="PANTHER" id="PTHR34108">
    <property type="entry name" value="SEPTUM SITE-DETERMINING PROTEIN MINC"/>
    <property type="match status" value="1"/>
</dbReference>
<name>A0A7G5ECI1_9BURK</name>
<evidence type="ECO:0000256" key="3">
    <source>
        <dbReference type="ARBA" id="ARBA00023210"/>
    </source>
</evidence>
<dbReference type="PANTHER" id="PTHR34108:SF1">
    <property type="entry name" value="SEPTUM SITE-DETERMINING PROTEIN MINC"/>
    <property type="match status" value="1"/>
</dbReference>
<dbReference type="HAMAP" id="MF_00267">
    <property type="entry name" value="MinC"/>
    <property type="match status" value="1"/>
</dbReference>
<dbReference type="AlphaFoldDB" id="A0A7G5ECI1"/>
<dbReference type="InterPro" id="IPR016098">
    <property type="entry name" value="CAP/MinC_C"/>
</dbReference>
<gene>
    <name evidence="6 9" type="primary">minC</name>
    <name evidence="9" type="ORF">HS961_02005</name>
</gene>
<evidence type="ECO:0000313" key="9">
    <source>
        <dbReference type="EMBL" id="QMV71706.1"/>
    </source>
</evidence>
<organism evidence="9 10">
    <name type="scientific">Comamonas piscis</name>
    <dbReference type="NCBI Taxonomy" id="1562974"/>
    <lineage>
        <taxon>Bacteria</taxon>
        <taxon>Pseudomonadati</taxon>
        <taxon>Pseudomonadota</taxon>
        <taxon>Betaproteobacteria</taxon>
        <taxon>Burkholderiales</taxon>
        <taxon>Comamonadaceae</taxon>
        <taxon>Comamonas</taxon>
    </lineage>
</organism>
<evidence type="ECO:0000259" key="8">
    <source>
        <dbReference type="Pfam" id="PF05209"/>
    </source>
</evidence>
<comment type="function">
    <text evidence="5 6">Cell division inhibitor that blocks the formation of polar Z ring septums. Rapidly oscillates between the poles of the cell to destabilize FtsZ filaments that have formed before they mature into polar Z rings. Prevents FtsZ polymerization.</text>
</comment>
<keyword evidence="3 6" id="KW-0717">Septation</keyword>
<dbReference type="InterPro" id="IPR013033">
    <property type="entry name" value="MinC"/>
</dbReference>
<dbReference type="Pfam" id="PF03775">
    <property type="entry name" value="MinC_C"/>
    <property type="match status" value="1"/>
</dbReference>
<keyword evidence="10" id="KW-1185">Reference proteome</keyword>
<evidence type="ECO:0000256" key="1">
    <source>
        <dbReference type="ARBA" id="ARBA00006291"/>
    </source>
</evidence>
<dbReference type="KEGG" id="cpis:HS961_02005"/>
<dbReference type="Gene3D" id="2.160.20.70">
    <property type="match status" value="1"/>
</dbReference>
<dbReference type="EMBL" id="CP058554">
    <property type="protein sequence ID" value="QMV71706.1"/>
    <property type="molecule type" value="Genomic_DNA"/>
</dbReference>
<dbReference type="GO" id="GO:1901891">
    <property type="term" value="P:regulation of cell septum assembly"/>
    <property type="evidence" value="ECO:0007669"/>
    <property type="project" value="InterPro"/>
</dbReference>
<dbReference type="GO" id="GO:0000917">
    <property type="term" value="P:division septum assembly"/>
    <property type="evidence" value="ECO:0007669"/>
    <property type="project" value="UniProtKB-KW"/>
</dbReference>
<evidence type="ECO:0000256" key="6">
    <source>
        <dbReference type="HAMAP-Rule" id="MF_00267"/>
    </source>
</evidence>
<dbReference type="RefSeq" id="WP_182326139.1">
    <property type="nucleotide sequence ID" value="NZ_CP058554.1"/>
</dbReference>
<evidence type="ECO:0000256" key="5">
    <source>
        <dbReference type="ARBA" id="ARBA00025606"/>
    </source>
</evidence>
<accession>A0A7G5ECI1</accession>
<dbReference type="Gene3D" id="3.30.70.260">
    <property type="match status" value="1"/>
</dbReference>
<dbReference type="SUPFAM" id="SSF63848">
    <property type="entry name" value="Cell-division inhibitor MinC, C-terminal domain"/>
    <property type="match status" value="1"/>
</dbReference>
<feature type="domain" description="Septum formation inhibitor MinC N-terminal" evidence="8">
    <location>
        <begin position="11"/>
        <end position="82"/>
    </location>
</feature>
<dbReference type="NCBIfam" id="TIGR01222">
    <property type="entry name" value="minC"/>
    <property type="match status" value="1"/>
</dbReference>
<evidence type="ECO:0000256" key="2">
    <source>
        <dbReference type="ARBA" id="ARBA00022618"/>
    </source>
</evidence>
<keyword evidence="4 6" id="KW-0131">Cell cycle</keyword>
<feature type="domain" description="Septum formation inhibitor MinC C-terminal" evidence="7">
    <location>
        <begin position="140"/>
        <end position="241"/>
    </location>
</feature>
<dbReference type="Proteomes" id="UP000515240">
    <property type="component" value="Chromosome"/>
</dbReference>
<comment type="subunit">
    <text evidence="6">Interacts with MinD and FtsZ.</text>
</comment>
<evidence type="ECO:0000313" key="10">
    <source>
        <dbReference type="Proteomes" id="UP000515240"/>
    </source>
</evidence>
<reference evidence="9 10" key="1">
    <citation type="journal article" date="2020" name="G3 (Bethesda)">
        <title>CeMbio - The Caenorhabditis elegans Microbiome Resource.</title>
        <authorList>
            <person name="Dirksen P."/>
            <person name="Assie A."/>
            <person name="Zimmermann J."/>
            <person name="Zhang F."/>
            <person name="Tietje A.M."/>
            <person name="Marsh S.A."/>
            <person name="Felix M.A."/>
            <person name="Shapira M."/>
            <person name="Kaleta C."/>
            <person name="Schulenburg H."/>
            <person name="Samuel B."/>
        </authorList>
    </citation>
    <scope>NUCLEOTIDE SEQUENCE [LARGE SCALE GENOMIC DNA]</scope>
    <source>
        <strain evidence="9 10">BIGb0172</strain>
    </source>
</reference>
<dbReference type="InterPro" id="IPR036145">
    <property type="entry name" value="MinC_C_sf"/>
</dbReference>
<dbReference type="Pfam" id="PF05209">
    <property type="entry name" value="MinC_N"/>
    <property type="match status" value="1"/>
</dbReference>
<protein>
    <recommendedName>
        <fullName evidence="6">Probable septum site-determining protein MinC</fullName>
    </recommendedName>
</protein>
<dbReference type="GO" id="GO:0000902">
    <property type="term" value="P:cell morphogenesis"/>
    <property type="evidence" value="ECO:0007669"/>
    <property type="project" value="InterPro"/>
</dbReference>
<sequence length="243" mass="26158">MSGETTQRSGFDMKSAQLPVVAFALRSADLEQLAQEFVERFGSDSTFFDHDPVLIDLAHLREADEDIDFVALVALLREYRTTPVAVRGGSEAQMASAYAAGLIAAPEAAPVRKAAEPEVREVEVEVIKEVQLPAKASLRVDKPMRSGQQVYASGSDVIVNAIVSFGAEVIADGNVHVYGPLRGRAVAGARGDKTARIYCTCFEPQLVSIAGIYRTVESDWPAELAGKAAVVRLEGEKLLIEPL</sequence>
<evidence type="ECO:0000256" key="4">
    <source>
        <dbReference type="ARBA" id="ARBA00023306"/>
    </source>
</evidence>
<dbReference type="GO" id="GO:0051302">
    <property type="term" value="P:regulation of cell division"/>
    <property type="evidence" value="ECO:0007669"/>
    <property type="project" value="InterPro"/>
</dbReference>
<comment type="similarity">
    <text evidence="1 6">Belongs to the MinC family.</text>
</comment>
<proteinExistence type="inferred from homology"/>
<dbReference type="InterPro" id="IPR007874">
    <property type="entry name" value="MinC_N"/>
</dbReference>
<evidence type="ECO:0000259" key="7">
    <source>
        <dbReference type="Pfam" id="PF03775"/>
    </source>
</evidence>
<dbReference type="InterPro" id="IPR005526">
    <property type="entry name" value="Septum_form_inhib_MinC_C"/>
</dbReference>
<keyword evidence="2 6" id="KW-0132">Cell division</keyword>